<name>A0A222NM01_SPIME</name>
<dbReference type="InterPro" id="IPR015943">
    <property type="entry name" value="WD40/YVTN_repeat-like_dom_sf"/>
</dbReference>
<dbReference type="SUPFAM" id="SSF101898">
    <property type="entry name" value="NHL repeat"/>
    <property type="match status" value="1"/>
</dbReference>
<sequence length="442" mass="48340">MKKYLSILTISTLTASIPAPLLANTVQTRVKRDVSTLTPNSNNDYLPLKENIFIPKDIVSFTVVGKGDIYYLNVAFFVLKHGATTPTRINGINDKINDFVVAVDSKDNIYFGTTNSIYVLNDGSDTATKINNINASYITKILVDSKNNIYFMSADGAFVLKQGATTPTKINGIGGYLTSIAVDSKDNIYFGTKDGAYKLSAGSDTATKIDGISKKFGIDSKDNIYFGTKDGAYKLSAESTTPTKITGIGGFNNIAVDSKDNIYFGTKDGAYKLSAGSDTATKIDGISNNIQSITIDNSKNIYFGTDSGAYFTTTVLDWVKQQSQFVLVDSSKTQTWTRPDLLSVDGELNIDIANPNIDKVVFDNVQQGQTNKHWTINVKPETAPRDHNLQVMFTLDGKQYTSEIIVSMQAKIEPPVPTVKQNLSELIKTTDLGNIIDYFRCC</sequence>
<keyword evidence="1" id="KW-0732">Signal</keyword>
<evidence type="ECO:0000313" key="2">
    <source>
        <dbReference type="EMBL" id="ASQ39280.1"/>
    </source>
</evidence>
<reference evidence="2" key="1">
    <citation type="submission" date="2017-06" db="EMBL/GenBank/DDBJ databases">
        <title>Adhesin-like protein ALP609 of Spiroplasma melliferum contribute to adhesion and induce immune response of Apis mellifera.</title>
        <authorList>
            <person name="Zha G."/>
        </authorList>
    </citation>
    <scope>NUCLEOTIDE SEQUENCE</scope>
    <source>
        <strain evidence="2">CH-1</strain>
    </source>
</reference>
<feature type="signal peptide" evidence="1">
    <location>
        <begin position="1"/>
        <end position="23"/>
    </location>
</feature>
<dbReference type="Gene3D" id="2.130.10.10">
    <property type="entry name" value="YVTN repeat-like/Quinoprotein amine dehydrogenase"/>
    <property type="match status" value="2"/>
</dbReference>
<dbReference type="EMBL" id="MF375470">
    <property type="protein sequence ID" value="ASQ39280.1"/>
    <property type="molecule type" value="Genomic_DNA"/>
</dbReference>
<dbReference type="AlphaFoldDB" id="A0A222NM01"/>
<evidence type="ECO:0000256" key="1">
    <source>
        <dbReference type="SAM" id="SignalP"/>
    </source>
</evidence>
<feature type="chain" id="PRO_5011968141" evidence="1">
    <location>
        <begin position="24"/>
        <end position="442"/>
    </location>
</feature>
<organism evidence="2">
    <name type="scientific">Spiroplasma melliferum</name>
    <dbReference type="NCBI Taxonomy" id="2134"/>
    <lineage>
        <taxon>Bacteria</taxon>
        <taxon>Bacillati</taxon>
        <taxon>Mycoplasmatota</taxon>
        <taxon>Mollicutes</taxon>
        <taxon>Entomoplasmatales</taxon>
        <taxon>Spiroplasmataceae</taxon>
        <taxon>Spiroplasma</taxon>
    </lineage>
</organism>
<proteinExistence type="predicted"/>
<accession>A0A222NM01</accession>
<protein>
    <submittedName>
        <fullName evidence="2">Adhesin-like protein 609</fullName>
    </submittedName>
</protein>